<dbReference type="STRING" id="1073090.A0A1L9S5R4"/>
<dbReference type="OrthoDB" id="3687641at2759"/>
<sequence>MDSLNSVEKAWSMYTLSGFVTVDPSAFRTVPNDNVIPGMKNVYMPSAFHQLHCLKALQVLYTTATNSEIYDHDHKHTAHCFDYLRQGVLCGGDMTLESKGGTATHTCRSWTQIEQWQQKHLVGS</sequence>
<dbReference type="RefSeq" id="XP_022577021.1">
    <property type="nucleotide sequence ID" value="XM_022727601.1"/>
</dbReference>
<evidence type="ECO:0000256" key="2">
    <source>
        <dbReference type="ARBA" id="ARBA00023002"/>
    </source>
</evidence>
<dbReference type="Proteomes" id="UP000184188">
    <property type="component" value="Unassembled WGS sequence"/>
</dbReference>
<comment type="similarity">
    <text evidence="3">Belongs to the ustYa family.</text>
</comment>
<name>A0A1L9S5R4_9EURO</name>
<organism evidence="4 5">
    <name type="scientific">Penicilliopsis zonata CBS 506.65</name>
    <dbReference type="NCBI Taxonomy" id="1073090"/>
    <lineage>
        <taxon>Eukaryota</taxon>
        <taxon>Fungi</taxon>
        <taxon>Dikarya</taxon>
        <taxon>Ascomycota</taxon>
        <taxon>Pezizomycotina</taxon>
        <taxon>Eurotiomycetes</taxon>
        <taxon>Eurotiomycetidae</taxon>
        <taxon>Eurotiales</taxon>
        <taxon>Aspergillaceae</taxon>
        <taxon>Penicilliopsis</taxon>
    </lineage>
</organism>
<comment type="pathway">
    <text evidence="1">Mycotoxin biosynthesis.</text>
</comment>
<evidence type="ECO:0000313" key="4">
    <source>
        <dbReference type="EMBL" id="OJJ42511.1"/>
    </source>
</evidence>
<evidence type="ECO:0000256" key="3">
    <source>
        <dbReference type="ARBA" id="ARBA00035112"/>
    </source>
</evidence>
<reference evidence="5" key="1">
    <citation type="journal article" date="2017" name="Genome Biol.">
        <title>Comparative genomics reveals high biological diversity and specific adaptations in the industrially and medically important fungal genus Aspergillus.</title>
        <authorList>
            <person name="de Vries R.P."/>
            <person name="Riley R."/>
            <person name="Wiebenga A."/>
            <person name="Aguilar-Osorio G."/>
            <person name="Amillis S."/>
            <person name="Uchima C.A."/>
            <person name="Anderluh G."/>
            <person name="Asadollahi M."/>
            <person name="Askin M."/>
            <person name="Barry K."/>
            <person name="Battaglia E."/>
            <person name="Bayram O."/>
            <person name="Benocci T."/>
            <person name="Braus-Stromeyer S.A."/>
            <person name="Caldana C."/>
            <person name="Canovas D."/>
            <person name="Cerqueira G.C."/>
            <person name="Chen F."/>
            <person name="Chen W."/>
            <person name="Choi C."/>
            <person name="Clum A."/>
            <person name="Dos Santos R.A."/>
            <person name="Damasio A.R."/>
            <person name="Diallinas G."/>
            <person name="Emri T."/>
            <person name="Fekete E."/>
            <person name="Flipphi M."/>
            <person name="Freyberg S."/>
            <person name="Gallo A."/>
            <person name="Gournas C."/>
            <person name="Habgood R."/>
            <person name="Hainaut M."/>
            <person name="Harispe M.L."/>
            <person name="Henrissat B."/>
            <person name="Hilden K.S."/>
            <person name="Hope R."/>
            <person name="Hossain A."/>
            <person name="Karabika E."/>
            <person name="Karaffa L."/>
            <person name="Karanyi Z."/>
            <person name="Krasevec N."/>
            <person name="Kuo A."/>
            <person name="Kusch H."/>
            <person name="LaButti K."/>
            <person name="Lagendijk E.L."/>
            <person name="Lapidus A."/>
            <person name="Levasseur A."/>
            <person name="Lindquist E."/>
            <person name="Lipzen A."/>
            <person name="Logrieco A.F."/>
            <person name="MacCabe A."/>
            <person name="Maekelae M.R."/>
            <person name="Malavazi I."/>
            <person name="Melin P."/>
            <person name="Meyer V."/>
            <person name="Mielnichuk N."/>
            <person name="Miskei M."/>
            <person name="Molnar A.P."/>
            <person name="Mule G."/>
            <person name="Ngan C.Y."/>
            <person name="Orejas M."/>
            <person name="Orosz E."/>
            <person name="Ouedraogo J.P."/>
            <person name="Overkamp K.M."/>
            <person name="Park H.-S."/>
            <person name="Perrone G."/>
            <person name="Piumi F."/>
            <person name="Punt P.J."/>
            <person name="Ram A.F."/>
            <person name="Ramon A."/>
            <person name="Rauscher S."/>
            <person name="Record E."/>
            <person name="Riano-Pachon D.M."/>
            <person name="Robert V."/>
            <person name="Roehrig J."/>
            <person name="Ruller R."/>
            <person name="Salamov A."/>
            <person name="Salih N.S."/>
            <person name="Samson R.A."/>
            <person name="Sandor E."/>
            <person name="Sanguinetti M."/>
            <person name="Schuetze T."/>
            <person name="Sepcic K."/>
            <person name="Shelest E."/>
            <person name="Sherlock G."/>
            <person name="Sophianopoulou V."/>
            <person name="Squina F.M."/>
            <person name="Sun H."/>
            <person name="Susca A."/>
            <person name="Todd R.B."/>
            <person name="Tsang A."/>
            <person name="Unkles S.E."/>
            <person name="van de Wiele N."/>
            <person name="van Rossen-Uffink D."/>
            <person name="Oliveira J.V."/>
            <person name="Vesth T.C."/>
            <person name="Visser J."/>
            <person name="Yu J.-H."/>
            <person name="Zhou M."/>
            <person name="Andersen M.R."/>
            <person name="Archer D.B."/>
            <person name="Baker S.E."/>
            <person name="Benoit I."/>
            <person name="Brakhage A.A."/>
            <person name="Braus G.H."/>
            <person name="Fischer R."/>
            <person name="Frisvad J.C."/>
            <person name="Goldman G.H."/>
            <person name="Houbraken J."/>
            <person name="Oakley B."/>
            <person name="Pocsi I."/>
            <person name="Scazzocchio C."/>
            <person name="Seiboth B."/>
            <person name="vanKuyk P.A."/>
            <person name="Wortman J."/>
            <person name="Dyer P.S."/>
            <person name="Grigoriev I.V."/>
        </authorList>
    </citation>
    <scope>NUCLEOTIDE SEQUENCE [LARGE SCALE GENOMIC DNA]</scope>
    <source>
        <strain evidence="5">CBS 506.65</strain>
    </source>
</reference>
<proteinExistence type="inferred from homology"/>
<evidence type="ECO:0000313" key="5">
    <source>
        <dbReference type="Proteomes" id="UP000184188"/>
    </source>
</evidence>
<dbReference type="GO" id="GO:0016491">
    <property type="term" value="F:oxidoreductase activity"/>
    <property type="evidence" value="ECO:0007669"/>
    <property type="project" value="UniProtKB-KW"/>
</dbReference>
<keyword evidence="5" id="KW-1185">Reference proteome</keyword>
<dbReference type="PANTHER" id="PTHR33365">
    <property type="entry name" value="YALI0B05434P"/>
    <property type="match status" value="1"/>
</dbReference>
<dbReference type="VEuPathDB" id="FungiDB:ASPZODRAFT_20476"/>
<keyword evidence="2" id="KW-0560">Oxidoreductase</keyword>
<protein>
    <submittedName>
        <fullName evidence="4">Uncharacterized protein</fullName>
    </submittedName>
</protein>
<dbReference type="GeneID" id="34614065"/>
<accession>A0A1L9S5R4</accession>
<dbReference type="Pfam" id="PF11807">
    <property type="entry name" value="UstYa"/>
    <property type="match status" value="1"/>
</dbReference>
<dbReference type="AlphaFoldDB" id="A0A1L9S5R4"/>
<dbReference type="GO" id="GO:0043386">
    <property type="term" value="P:mycotoxin biosynthetic process"/>
    <property type="evidence" value="ECO:0007669"/>
    <property type="project" value="InterPro"/>
</dbReference>
<dbReference type="InterPro" id="IPR021765">
    <property type="entry name" value="UstYa-like"/>
</dbReference>
<gene>
    <name evidence="4" type="ORF">ASPZODRAFT_20476</name>
</gene>
<dbReference type="EMBL" id="KV878359">
    <property type="protein sequence ID" value="OJJ42511.1"/>
    <property type="molecule type" value="Genomic_DNA"/>
</dbReference>
<dbReference type="PANTHER" id="PTHR33365:SF11">
    <property type="entry name" value="TAT PATHWAY SIGNAL SEQUENCE"/>
    <property type="match status" value="1"/>
</dbReference>
<evidence type="ECO:0000256" key="1">
    <source>
        <dbReference type="ARBA" id="ARBA00004685"/>
    </source>
</evidence>